<sequence>MAGIISFYLLRADDTQTAKEIFMKDSSYNCNAMNNVINMYTDVMQTMRTFMFLNPHATYTEYLEFAQESGCISALDMGIHSISYATIVNDTYKDTFINNTRKKYKDKYEEFTTFHIYNNDTADNFTLAYEPLYFPIMYVAPREKGYNLIGWYPINGTWLYSGQGLNQLWRAYNQTEFLSFSVPGVGNTTLYGFVILLSVGDLGVLEARLTCDLFVKYALWSEFMENSVTLITTNGTENPKIMYTSDEGSNQRETYQYLRDAPFYSLSNLTIVSEHFNVISMPTQEYLDMYVTPKKWIVLVLCITSGLFLSVVISISVKRVLYMIRGQRSEREKIQFLQKSHIRLKELLDRISEQERRARTTMNAIRDYMVIINLRGRILQTNKSFDKVFMNDLTSFDSDQLFVSSLFPNLSETFFDGMNSSETIETEMAKRSGGTIKVRVRVTCFDSDHHDDQTFNDFDELLTEDVTKEKYLIVARNLESEESIIEEKRTQESIIKDIKKKEFDAQFKMSSFRKAFYVFLKPTQSHLKIAFLEKLLLLRRVKDIDAKLKMQNDIYEKFLKKESENFIGLSDSVSEHYSVKSRSMIGDVDFFKEIEELIKDELIKESYDAFMNQTK</sequence>
<dbReference type="Gene3D" id="1.10.167.10">
    <property type="entry name" value="Regulator of G-protein Signalling 4, domain 2"/>
    <property type="match status" value="1"/>
</dbReference>
<dbReference type="InterPro" id="IPR036305">
    <property type="entry name" value="RGS_sf"/>
</dbReference>
<dbReference type="Gene3D" id="3.30.450.20">
    <property type="entry name" value="PAS domain"/>
    <property type="match status" value="1"/>
</dbReference>
<keyword evidence="2" id="KW-0472">Membrane</keyword>
<protein>
    <submittedName>
        <fullName evidence="4">NifL</fullName>
    </submittedName>
</protein>
<evidence type="ECO:0000256" key="2">
    <source>
        <dbReference type="SAM" id="Phobius"/>
    </source>
</evidence>
<feature type="domain" description="RGS" evidence="3">
    <location>
        <begin position="502"/>
        <end position="615"/>
    </location>
</feature>
<dbReference type="SUPFAM" id="SSF48097">
    <property type="entry name" value="Regulator of G-protein signaling, RGS"/>
    <property type="match status" value="1"/>
</dbReference>
<dbReference type="SUPFAM" id="SSF55785">
    <property type="entry name" value="PYP-like sensor domain (PAS domain)"/>
    <property type="match status" value="1"/>
</dbReference>
<dbReference type="Proteomes" id="UP001431209">
    <property type="component" value="Unassembled WGS sequence"/>
</dbReference>
<evidence type="ECO:0000313" key="4">
    <source>
        <dbReference type="EMBL" id="KAL0480654.1"/>
    </source>
</evidence>
<feature type="coiled-coil region" evidence="1">
    <location>
        <begin position="334"/>
        <end position="364"/>
    </location>
</feature>
<dbReference type="InterPro" id="IPR035965">
    <property type="entry name" value="PAS-like_dom_sf"/>
</dbReference>
<feature type="transmembrane region" description="Helical" evidence="2">
    <location>
        <begin position="296"/>
        <end position="317"/>
    </location>
</feature>
<dbReference type="InterPro" id="IPR044926">
    <property type="entry name" value="RGS_subdomain_2"/>
</dbReference>
<evidence type="ECO:0000313" key="5">
    <source>
        <dbReference type="Proteomes" id="UP001431209"/>
    </source>
</evidence>
<dbReference type="PROSITE" id="PS50132">
    <property type="entry name" value="RGS"/>
    <property type="match status" value="1"/>
</dbReference>
<dbReference type="AlphaFoldDB" id="A0AAW2YU90"/>
<accession>A0AAW2YU90</accession>
<keyword evidence="2" id="KW-0812">Transmembrane</keyword>
<evidence type="ECO:0000256" key="1">
    <source>
        <dbReference type="SAM" id="Coils"/>
    </source>
</evidence>
<dbReference type="EMBL" id="JAOPGA020000682">
    <property type="protein sequence ID" value="KAL0480654.1"/>
    <property type="molecule type" value="Genomic_DNA"/>
</dbReference>
<keyword evidence="5" id="KW-1185">Reference proteome</keyword>
<dbReference type="Pfam" id="PF00615">
    <property type="entry name" value="RGS"/>
    <property type="match status" value="1"/>
</dbReference>
<keyword evidence="1" id="KW-0175">Coiled coil</keyword>
<dbReference type="InterPro" id="IPR016137">
    <property type="entry name" value="RGS"/>
</dbReference>
<reference evidence="4 5" key="1">
    <citation type="submission" date="2024-03" db="EMBL/GenBank/DDBJ databases">
        <title>The Acrasis kona genome and developmental transcriptomes reveal deep origins of eukaryotic multicellular pathways.</title>
        <authorList>
            <person name="Sheikh S."/>
            <person name="Fu C.-J."/>
            <person name="Brown M.W."/>
            <person name="Baldauf S.L."/>
        </authorList>
    </citation>
    <scope>NUCLEOTIDE SEQUENCE [LARGE SCALE GENOMIC DNA]</scope>
    <source>
        <strain evidence="4 5">ATCC MYA-3509</strain>
    </source>
</reference>
<name>A0AAW2YU90_9EUKA</name>
<comment type="caution">
    <text evidence="4">The sequence shown here is derived from an EMBL/GenBank/DDBJ whole genome shotgun (WGS) entry which is preliminary data.</text>
</comment>
<gene>
    <name evidence="4" type="ORF">AKO1_006849</name>
</gene>
<evidence type="ECO:0000259" key="3">
    <source>
        <dbReference type="PROSITE" id="PS50132"/>
    </source>
</evidence>
<organism evidence="4 5">
    <name type="scientific">Acrasis kona</name>
    <dbReference type="NCBI Taxonomy" id="1008807"/>
    <lineage>
        <taxon>Eukaryota</taxon>
        <taxon>Discoba</taxon>
        <taxon>Heterolobosea</taxon>
        <taxon>Tetramitia</taxon>
        <taxon>Eutetramitia</taxon>
        <taxon>Acrasidae</taxon>
        <taxon>Acrasis</taxon>
    </lineage>
</organism>
<proteinExistence type="predicted"/>
<keyword evidence="2" id="KW-1133">Transmembrane helix</keyword>